<feature type="region of interest" description="Disordered" evidence="1">
    <location>
        <begin position="85"/>
        <end position="146"/>
    </location>
</feature>
<proteinExistence type="predicted"/>
<organism evidence="2 3">
    <name type="scientific">Marmoricola endophyticus</name>
    <dbReference type="NCBI Taxonomy" id="2040280"/>
    <lineage>
        <taxon>Bacteria</taxon>
        <taxon>Bacillati</taxon>
        <taxon>Actinomycetota</taxon>
        <taxon>Actinomycetes</taxon>
        <taxon>Propionibacteriales</taxon>
        <taxon>Nocardioidaceae</taxon>
        <taxon>Marmoricola</taxon>
    </lineage>
</organism>
<name>A0A917BI00_9ACTN</name>
<evidence type="ECO:0000313" key="3">
    <source>
        <dbReference type="Proteomes" id="UP000649179"/>
    </source>
</evidence>
<dbReference type="AlphaFoldDB" id="A0A917BI00"/>
<protein>
    <submittedName>
        <fullName evidence="2">Uncharacterized protein</fullName>
    </submittedName>
</protein>
<keyword evidence="3" id="KW-1185">Reference proteome</keyword>
<gene>
    <name evidence="2" type="ORF">GCM10011519_19180</name>
</gene>
<reference evidence="2" key="2">
    <citation type="submission" date="2020-09" db="EMBL/GenBank/DDBJ databases">
        <authorList>
            <person name="Sun Q."/>
            <person name="Zhou Y."/>
        </authorList>
    </citation>
    <scope>NUCLEOTIDE SEQUENCE</scope>
    <source>
        <strain evidence="2">CGMCC 1.16067</strain>
    </source>
</reference>
<reference evidence="2" key="1">
    <citation type="journal article" date="2014" name="Int. J. Syst. Evol. Microbiol.">
        <title>Complete genome sequence of Corynebacterium casei LMG S-19264T (=DSM 44701T), isolated from a smear-ripened cheese.</title>
        <authorList>
            <consortium name="US DOE Joint Genome Institute (JGI-PGF)"/>
            <person name="Walter F."/>
            <person name="Albersmeier A."/>
            <person name="Kalinowski J."/>
            <person name="Ruckert C."/>
        </authorList>
    </citation>
    <scope>NUCLEOTIDE SEQUENCE</scope>
    <source>
        <strain evidence="2">CGMCC 1.16067</strain>
    </source>
</reference>
<accession>A0A917BI00</accession>
<evidence type="ECO:0000313" key="2">
    <source>
        <dbReference type="EMBL" id="GGF45437.1"/>
    </source>
</evidence>
<dbReference type="EMBL" id="BMKQ01000001">
    <property type="protein sequence ID" value="GGF45437.1"/>
    <property type="molecule type" value="Genomic_DNA"/>
</dbReference>
<dbReference type="Proteomes" id="UP000649179">
    <property type="component" value="Unassembled WGS sequence"/>
</dbReference>
<feature type="compositionally biased region" description="Low complexity" evidence="1">
    <location>
        <begin position="104"/>
        <end position="117"/>
    </location>
</feature>
<sequence length="146" mass="14653">MADTARVQASPSVVSTSGIVTALPPTVCFGAARTVTSFGSHRPVAADSAFPDLFGAVDGVVDGAVEGEAEVDVLGEGVPVGDAGAAAVTARSEGWSSPPKEPTRATSPPTRSTARPTTRPRRNQYTRGGNGPRGRVTGLGLLTGAP</sequence>
<evidence type="ECO:0000256" key="1">
    <source>
        <dbReference type="SAM" id="MobiDB-lite"/>
    </source>
</evidence>
<comment type="caution">
    <text evidence="2">The sequence shown here is derived from an EMBL/GenBank/DDBJ whole genome shotgun (WGS) entry which is preliminary data.</text>
</comment>